<dbReference type="EMBL" id="CACTIH010009217">
    <property type="protein sequence ID" value="CAA3027707.1"/>
    <property type="molecule type" value="Genomic_DNA"/>
</dbReference>
<dbReference type="AlphaFoldDB" id="A0A8S0VCW9"/>
<comment type="caution">
    <text evidence="1">The sequence shown here is derived from an EMBL/GenBank/DDBJ whole genome shotgun (WGS) entry which is preliminary data.</text>
</comment>
<reference evidence="1 2" key="1">
    <citation type="submission" date="2019-12" db="EMBL/GenBank/DDBJ databases">
        <authorList>
            <person name="Alioto T."/>
            <person name="Alioto T."/>
            <person name="Gomez Garrido J."/>
        </authorList>
    </citation>
    <scope>NUCLEOTIDE SEQUENCE [LARGE SCALE GENOMIC DNA]</scope>
</reference>
<organism evidence="1 2">
    <name type="scientific">Olea europaea subsp. europaea</name>
    <dbReference type="NCBI Taxonomy" id="158383"/>
    <lineage>
        <taxon>Eukaryota</taxon>
        <taxon>Viridiplantae</taxon>
        <taxon>Streptophyta</taxon>
        <taxon>Embryophyta</taxon>
        <taxon>Tracheophyta</taxon>
        <taxon>Spermatophyta</taxon>
        <taxon>Magnoliopsida</taxon>
        <taxon>eudicotyledons</taxon>
        <taxon>Gunneridae</taxon>
        <taxon>Pentapetalae</taxon>
        <taxon>asterids</taxon>
        <taxon>lamiids</taxon>
        <taxon>Lamiales</taxon>
        <taxon>Oleaceae</taxon>
        <taxon>Oleeae</taxon>
        <taxon>Olea</taxon>
    </lineage>
</organism>
<gene>
    <name evidence="1" type="ORF">OLEA9_A097941</name>
</gene>
<dbReference type="Proteomes" id="UP000594638">
    <property type="component" value="Unassembled WGS sequence"/>
</dbReference>
<dbReference type="Gramene" id="OE9A097941T1">
    <property type="protein sequence ID" value="OE9A097941C1"/>
    <property type="gene ID" value="OE9A097941"/>
</dbReference>
<evidence type="ECO:0000313" key="2">
    <source>
        <dbReference type="Proteomes" id="UP000594638"/>
    </source>
</evidence>
<keyword evidence="2" id="KW-1185">Reference proteome</keyword>
<proteinExistence type="predicted"/>
<feature type="non-terminal residue" evidence="1">
    <location>
        <position position="1"/>
    </location>
</feature>
<name>A0A8S0VCW9_OLEEU</name>
<evidence type="ECO:0000313" key="1">
    <source>
        <dbReference type="EMBL" id="CAA3027707.1"/>
    </source>
</evidence>
<sequence length="108" mass="12163">GEDRHHCKRAALTVRSTSSHDLCPGEPCALSQGSKKLLEEEIKLLEYVSWWHCDVATLSEEEGTSLEHIAVTHSARYSRLDLVLDVCDDVVTVTNRRNLVLDRATDFI</sequence>
<accession>A0A8S0VCW9</accession>
<protein>
    <submittedName>
        <fullName evidence="1">Uncharacterized protein</fullName>
    </submittedName>
</protein>